<dbReference type="PANTHER" id="PTHR43004">
    <property type="entry name" value="TRK SYSTEM POTASSIUM UPTAKE PROTEIN"/>
    <property type="match status" value="1"/>
</dbReference>
<protein>
    <submittedName>
        <fullName evidence="5">FAD-dependent monooxygenase</fullName>
    </submittedName>
</protein>
<comment type="caution">
    <text evidence="5">The sequence shown here is derived from an EMBL/GenBank/DDBJ whole genome shotgun (WGS) entry which is preliminary data.</text>
</comment>
<dbReference type="SUPFAM" id="SSF51905">
    <property type="entry name" value="FAD/NAD(P)-binding domain"/>
    <property type="match status" value="1"/>
</dbReference>
<keyword evidence="3" id="KW-0274">FAD</keyword>
<keyword evidence="5" id="KW-0503">Monooxygenase</keyword>
<dbReference type="Gene3D" id="3.30.70.2450">
    <property type="match status" value="1"/>
</dbReference>
<dbReference type="Gene3D" id="3.50.50.60">
    <property type="entry name" value="FAD/NAD(P)-binding domain"/>
    <property type="match status" value="1"/>
</dbReference>
<dbReference type="EMBL" id="JAOTIF010000012">
    <property type="protein sequence ID" value="MCU7550381.1"/>
    <property type="molecule type" value="Genomic_DNA"/>
</dbReference>
<evidence type="ECO:0000256" key="3">
    <source>
        <dbReference type="ARBA" id="ARBA00022827"/>
    </source>
</evidence>
<dbReference type="PRINTS" id="PR00420">
    <property type="entry name" value="RNGMNOXGNASE"/>
</dbReference>
<evidence type="ECO:0000313" key="6">
    <source>
        <dbReference type="Proteomes" id="UP001155483"/>
    </source>
</evidence>
<dbReference type="AlphaFoldDB" id="A0A9X2XX64"/>
<dbReference type="Proteomes" id="UP001155483">
    <property type="component" value="Unassembled WGS sequence"/>
</dbReference>
<name>A0A9X2XX64_9BACT</name>
<organism evidence="5 6">
    <name type="scientific">Paraflavisolibacter caeni</name>
    <dbReference type="NCBI Taxonomy" id="2982496"/>
    <lineage>
        <taxon>Bacteria</taxon>
        <taxon>Pseudomonadati</taxon>
        <taxon>Bacteroidota</taxon>
        <taxon>Chitinophagia</taxon>
        <taxon>Chitinophagales</taxon>
        <taxon>Chitinophagaceae</taxon>
        <taxon>Paraflavisolibacter</taxon>
    </lineage>
</organism>
<feature type="domain" description="FAD-binding" evidence="4">
    <location>
        <begin position="7"/>
        <end position="346"/>
    </location>
</feature>
<gene>
    <name evidence="5" type="ORF">OCK74_14765</name>
</gene>
<dbReference type="InterPro" id="IPR050641">
    <property type="entry name" value="RIFMO-like"/>
</dbReference>
<reference evidence="5" key="2">
    <citation type="submission" date="2023-04" db="EMBL/GenBank/DDBJ databases">
        <title>Paracnuella aquatica gen. nov., sp. nov., a member of the family Chitinophagaceae isolated from a hot spring.</title>
        <authorList>
            <person name="Wang C."/>
        </authorList>
    </citation>
    <scope>NUCLEOTIDE SEQUENCE</scope>
    <source>
        <strain evidence="5">LB-8</strain>
    </source>
</reference>
<evidence type="ECO:0000259" key="4">
    <source>
        <dbReference type="Pfam" id="PF01494"/>
    </source>
</evidence>
<keyword evidence="5" id="KW-0560">Oxidoreductase</keyword>
<dbReference type="Gene3D" id="3.40.30.120">
    <property type="match status" value="1"/>
</dbReference>
<evidence type="ECO:0000256" key="2">
    <source>
        <dbReference type="ARBA" id="ARBA00022630"/>
    </source>
</evidence>
<keyword evidence="6" id="KW-1185">Reference proteome</keyword>
<keyword evidence="2" id="KW-0285">Flavoprotein</keyword>
<dbReference type="Pfam" id="PF01494">
    <property type="entry name" value="FAD_binding_3"/>
    <property type="match status" value="1"/>
</dbReference>
<evidence type="ECO:0000256" key="1">
    <source>
        <dbReference type="ARBA" id="ARBA00001974"/>
    </source>
</evidence>
<dbReference type="InterPro" id="IPR036188">
    <property type="entry name" value="FAD/NAD-bd_sf"/>
</dbReference>
<sequence>MNPDSNIDVLIVGAGPTGLMMACQLAMHNIPFRIIDKNEDHTTQSRALVIQARSLEIFDQMGIAEKALQRGKTAKAIGAFFNGKKALRIAVNDMGSGLTKFPNLLMLEQSQTERILVEFLGSQNHNVDRRTEIKSFSQNGDAVTSILKLPDGKEEIIKSKFIIGADGAHSFVREQSGITFGGKTYEESLFVLDCKAEVDIPDDEMYLTFADKAFGGFFPLTNGRWRVLGNIPMDLENKEEITFEDIEKNFANRIQLNVKLYDPQWISAYHSHHRYASTFRKDRCFLAGDAAHIHSPVGAQGMNTGLQDAYNLAWKLALVLKGKAKDSLLDTYTEERIAIAKRLVRSTDRVFKVVTSKNYFPRIFRMYVVPVALKLVAPLFQKIKFIQRIAFRLISEIGISYRNKSLSKNASFGKFSNDAPHPGDRLPFIRFKDANGNETNIQNKVKGNCFCFLIFYDNIPKEIISAIEPFKYFISIEIIPMTSQTEILYKAFGIKKNGCYLIRPDMYIAYKSVDFDAEHLTKYLERYFVK</sequence>
<evidence type="ECO:0000313" key="5">
    <source>
        <dbReference type="EMBL" id="MCU7550381.1"/>
    </source>
</evidence>
<dbReference type="GO" id="GO:0016709">
    <property type="term" value="F:oxidoreductase activity, acting on paired donors, with incorporation or reduction of molecular oxygen, NAD(P)H as one donor, and incorporation of one atom of oxygen"/>
    <property type="evidence" value="ECO:0007669"/>
    <property type="project" value="UniProtKB-ARBA"/>
</dbReference>
<dbReference type="RefSeq" id="WP_279297821.1">
    <property type="nucleotide sequence ID" value="NZ_JAOTIF010000012.1"/>
</dbReference>
<comment type="cofactor">
    <cofactor evidence="1">
        <name>FAD</name>
        <dbReference type="ChEBI" id="CHEBI:57692"/>
    </cofactor>
</comment>
<proteinExistence type="predicted"/>
<reference evidence="5" key="1">
    <citation type="submission" date="2022-09" db="EMBL/GenBank/DDBJ databases">
        <authorList>
            <person name="Yuan C."/>
            <person name="Ke Z."/>
        </authorList>
    </citation>
    <scope>NUCLEOTIDE SEQUENCE</scope>
    <source>
        <strain evidence="5">LB-8</strain>
    </source>
</reference>
<dbReference type="PANTHER" id="PTHR43004:SF19">
    <property type="entry name" value="BINDING MONOOXYGENASE, PUTATIVE (JCVI)-RELATED"/>
    <property type="match status" value="1"/>
</dbReference>
<dbReference type="GO" id="GO:0071949">
    <property type="term" value="F:FAD binding"/>
    <property type="evidence" value="ECO:0007669"/>
    <property type="project" value="InterPro"/>
</dbReference>
<dbReference type="InterPro" id="IPR002938">
    <property type="entry name" value="FAD-bd"/>
</dbReference>
<accession>A0A9X2XX64</accession>